<evidence type="ECO:0000313" key="2">
    <source>
        <dbReference type="EMBL" id="GAG70856.1"/>
    </source>
</evidence>
<dbReference type="Gene3D" id="3.40.50.970">
    <property type="match status" value="1"/>
</dbReference>
<gene>
    <name evidence="2" type="ORF">S01H4_05386</name>
</gene>
<feature type="domain" description="Thiamine pyrophosphate enzyme TPP-binding" evidence="1">
    <location>
        <begin position="1"/>
        <end position="37"/>
    </location>
</feature>
<organism evidence="2">
    <name type="scientific">marine sediment metagenome</name>
    <dbReference type="NCBI Taxonomy" id="412755"/>
    <lineage>
        <taxon>unclassified sequences</taxon>
        <taxon>metagenomes</taxon>
        <taxon>ecological metagenomes</taxon>
    </lineage>
</organism>
<accession>X1BFQ6</accession>
<name>X1BFQ6_9ZZZZ</name>
<dbReference type="Pfam" id="PF02775">
    <property type="entry name" value="TPP_enzyme_C"/>
    <property type="match status" value="1"/>
</dbReference>
<dbReference type="SUPFAM" id="SSF52518">
    <property type="entry name" value="Thiamin diphosphate-binding fold (THDP-binding)"/>
    <property type="match status" value="1"/>
</dbReference>
<dbReference type="EMBL" id="BART01001555">
    <property type="protein sequence ID" value="GAG70856.1"/>
    <property type="molecule type" value="Genomic_DNA"/>
</dbReference>
<protein>
    <recommendedName>
        <fullName evidence="1">Thiamine pyrophosphate enzyme TPP-binding domain-containing protein</fullName>
    </recommendedName>
</protein>
<dbReference type="InterPro" id="IPR011766">
    <property type="entry name" value="TPP_enzyme_TPP-bd"/>
</dbReference>
<dbReference type="GO" id="GO:0003824">
    <property type="term" value="F:catalytic activity"/>
    <property type="evidence" value="ECO:0007669"/>
    <property type="project" value="InterPro"/>
</dbReference>
<dbReference type="GO" id="GO:0030976">
    <property type="term" value="F:thiamine pyrophosphate binding"/>
    <property type="evidence" value="ECO:0007669"/>
    <property type="project" value="InterPro"/>
</dbReference>
<sequence>KIAAAMGCYGEEVTNPKDIIPALERAKGSDKPAVLDVKIKFS</sequence>
<reference evidence="2" key="1">
    <citation type="journal article" date="2014" name="Front. Microbiol.">
        <title>High frequency of phylogenetically diverse reductive dehalogenase-homologous genes in deep subseafloor sedimentary metagenomes.</title>
        <authorList>
            <person name="Kawai M."/>
            <person name="Futagami T."/>
            <person name="Toyoda A."/>
            <person name="Takaki Y."/>
            <person name="Nishi S."/>
            <person name="Hori S."/>
            <person name="Arai W."/>
            <person name="Tsubouchi T."/>
            <person name="Morono Y."/>
            <person name="Uchiyama I."/>
            <person name="Ito T."/>
            <person name="Fujiyama A."/>
            <person name="Inagaki F."/>
            <person name="Takami H."/>
        </authorList>
    </citation>
    <scope>NUCLEOTIDE SEQUENCE</scope>
    <source>
        <strain evidence="2">Expedition CK06-06</strain>
    </source>
</reference>
<proteinExistence type="predicted"/>
<feature type="non-terminal residue" evidence="2">
    <location>
        <position position="1"/>
    </location>
</feature>
<dbReference type="InterPro" id="IPR029061">
    <property type="entry name" value="THDP-binding"/>
</dbReference>
<evidence type="ECO:0000259" key="1">
    <source>
        <dbReference type="Pfam" id="PF02775"/>
    </source>
</evidence>
<comment type="caution">
    <text evidence="2">The sequence shown here is derived from an EMBL/GenBank/DDBJ whole genome shotgun (WGS) entry which is preliminary data.</text>
</comment>
<dbReference type="AlphaFoldDB" id="X1BFQ6"/>